<accession>A0AAW3PTG6</accession>
<dbReference type="Proteomes" id="UP000070434">
    <property type="component" value="Unassembled WGS sequence"/>
</dbReference>
<dbReference type="EMBL" id="LNJP01000003">
    <property type="protein sequence ID" value="KWZ32055.1"/>
    <property type="molecule type" value="Genomic_DNA"/>
</dbReference>
<protein>
    <submittedName>
        <fullName evidence="1">Uncharacterized protein</fullName>
    </submittedName>
</protein>
<reference evidence="1 2" key="1">
    <citation type="submission" date="2015-11" db="EMBL/GenBank/DDBJ databases">
        <authorList>
            <person name="Sahl J."/>
            <person name="Wagner D."/>
            <person name="Keim P."/>
        </authorList>
    </citation>
    <scope>NUCLEOTIDE SEQUENCE [LARGE SCALE GENOMIC DNA]</scope>
    <source>
        <strain evidence="1 2">AZ-4-2-10-S1-D7</strain>
    </source>
</reference>
<evidence type="ECO:0000313" key="2">
    <source>
        <dbReference type="Proteomes" id="UP000070434"/>
    </source>
</evidence>
<sequence>MQMPHSLVLTDITEHVLAVHLLCAAQLNDPVFAARRIEQPFRQGIHRSLRWRIDRLRSKPLLFRHVQQMHI</sequence>
<name>A0AAW3PTG6_9BURK</name>
<gene>
    <name evidence="1" type="ORF">WS64_27895</name>
</gene>
<dbReference type="AlphaFoldDB" id="A0AAW3PTG6"/>
<evidence type="ECO:0000313" key="1">
    <source>
        <dbReference type="EMBL" id="KWZ32055.1"/>
    </source>
</evidence>
<proteinExistence type="predicted"/>
<organism evidence="1 2">
    <name type="scientific">Burkholderia anthina</name>
    <dbReference type="NCBI Taxonomy" id="179879"/>
    <lineage>
        <taxon>Bacteria</taxon>
        <taxon>Pseudomonadati</taxon>
        <taxon>Pseudomonadota</taxon>
        <taxon>Betaproteobacteria</taxon>
        <taxon>Burkholderiales</taxon>
        <taxon>Burkholderiaceae</taxon>
        <taxon>Burkholderia</taxon>
        <taxon>Burkholderia cepacia complex</taxon>
    </lineage>
</organism>
<comment type="caution">
    <text evidence="1">The sequence shown here is derived from an EMBL/GenBank/DDBJ whole genome shotgun (WGS) entry which is preliminary data.</text>
</comment>